<evidence type="ECO:0000256" key="1">
    <source>
        <dbReference type="SAM" id="MobiDB-lite"/>
    </source>
</evidence>
<keyword evidence="4" id="KW-1185">Reference proteome</keyword>
<reference evidence="3 4" key="1">
    <citation type="submission" date="2020-10" db="EMBL/GenBank/DDBJ databases">
        <title>Complete genome sequence of Paludibaculum fermentans P105T, a facultatively anaerobic acidobacterium capable of dissimilatory Fe(III) reduction.</title>
        <authorList>
            <person name="Dedysh S.N."/>
            <person name="Beletsky A.V."/>
            <person name="Kulichevskaya I.S."/>
            <person name="Mardanov A.V."/>
            <person name="Ravin N.V."/>
        </authorList>
    </citation>
    <scope>NUCLEOTIDE SEQUENCE [LARGE SCALE GENOMIC DNA]</scope>
    <source>
        <strain evidence="3 4">P105</strain>
    </source>
</reference>
<feature type="region of interest" description="Disordered" evidence="1">
    <location>
        <begin position="28"/>
        <end position="67"/>
    </location>
</feature>
<feature type="compositionally biased region" description="Pro residues" evidence="1">
    <location>
        <begin position="37"/>
        <end position="64"/>
    </location>
</feature>
<evidence type="ECO:0000313" key="3">
    <source>
        <dbReference type="EMBL" id="QOY91120.1"/>
    </source>
</evidence>
<protein>
    <recommendedName>
        <fullName evidence="5">Zinc ribbon domain-containing protein</fullName>
    </recommendedName>
</protein>
<dbReference type="KEGG" id="pfer:IRI77_14585"/>
<dbReference type="RefSeq" id="WP_194452775.1">
    <property type="nucleotide sequence ID" value="NZ_CP063849.1"/>
</dbReference>
<sequence>MTFCTGCGTPVEGNFCQKCGQAVAQPAQPPAGFGQPAAPPPPAGFGQQPAPPPAGFGQQTPPPAAGAKKGMGPLGWVLIGLGAFCLLIGVVVVGAGFFFAHKVKEAGIDSELAQKNPALAAAKVMAALNPDVEVVRVDDEKGTLTIREKKSGKTITMNADDVKNGKITFSDDSTGEKVSIGSGTDVRLPSWIPEYPGSKPEGTMAASGNHGEGGMAHFTTSDSVTKVLGFYQDELKGAGFKITSNVSGDSGDSKGGLITAENTSTKHTVLVTVGSSDKGTEVALTYGSR</sequence>
<dbReference type="AlphaFoldDB" id="A0A7S7SPH0"/>
<name>A0A7S7SPH0_PALFE</name>
<accession>A0A7S7SPH0</accession>
<keyword evidence="2" id="KW-1133">Transmembrane helix</keyword>
<evidence type="ECO:0008006" key="5">
    <source>
        <dbReference type="Google" id="ProtNLM"/>
    </source>
</evidence>
<keyword evidence="2" id="KW-0812">Transmembrane</keyword>
<dbReference type="Proteomes" id="UP000593892">
    <property type="component" value="Chromosome"/>
</dbReference>
<dbReference type="EMBL" id="CP063849">
    <property type="protein sequence ID" value="QOY91120.1"/>
    <property type="molecule type" value="Genomic_DNA"/>
</dbReference>
<evidence type="ECO:0000256" key="2">
    <source>
        <dbReference type="SAM" id="Phobius"/>
    </source>
</evidence>
<gene>
    <name evidence="3" type="ORF">IRI77_14585</name>
</gene>
<organism evidence="3 4">
    <name type="scientific">Paludibaculum fermentans</name>
    <dbReference type="NCBI Taxonomy" id="1473598"/>
    <lineage>
        <taxon>Bacteria</taxon>
        <taxon>Pseudomonadati</taxon>
        <taxon>Acidobacteriota</taxon>
        <taxon>Terriglobia</taxon>
        <taxon>Bryobacterales</taxon>
        <taxon>Bryobacteraceae</taxon>
        <taxon>Paludibaculum</taxon>
    </lineage>
</organism>
<feature type="transmembrane region" description="Helical" evidence="2">
    <location>
        <begin position="76"/>
        <end position="100"/>
    </location>
</feature>
<proteinExistence type="predicted"/>
<keyword evidence="2" id="KW-0472">Membrane</keyword>
<evidence type="ECO:0000313" key="4">
    <source>
        <dbReference type="Proteomes" id="UP000593892"/>
    </source>
</evidence>